<keyword evidence="4" id="KW-0238">DNA-binding</keyword>
<evidence type="ECO:0000256" key="2">
    <source>
        <dbReference type="ARBA" id="ARBA00022833"/>
    </source>
</evidence>
<feature type="region of interest" description="Disordered" evidence="7">
    <location>
        <begin position="489"/>
        <end position="515"/>
    </location>
</feature>
<evidence type="ECO:0000256" key="4">
    <source>
        <dbReference type="ARBA" id="ARBA00023125"/>
    </source>
</evidence>
<keyword evidence="5" id="KW-0804">Transcription</keyword>
<dbReference type="GO" id="GO:0008270">
    <property type="term" value="F:zinc ion binding"/>
    <property type="evidence" value="ECO:0007669"/>
    <property type="project" value="InterPro"/>
</dbReference>
<dbReference type="GO" id="GO:0000981">
    <property type="term" value="F:DNA-binding transcription factor activity, RNA polymerase II-specific"/>
    <property type="evidence" value="ECO:0007669"/>
    <property type="project" value="InterPro"/>
</dbReference>
<organism evidence="9 10">
    <name type="scientific">Aspergillus nomiae NRRL (strain ATCC 15546 / NRRL 13137 / CBS 260.88 / M93)</name>
    <dbReference type="NCBI Taxonomy" id="1509407"/>
    <lineage>
        <taxon>Eukaryota</taxon>
        <taxon>Fungi</taxon>
        <taxon>Dikarya</taxon>
        <taxon>Ascomycota</taxon>
        <taxon>Pezizomycotina</taxon>
        <taxon>Eurotiomycetes</taxon>
        <taxon>Eurotiomycetidae</taxon>
        <taxon>Eurotiales</taxon>
        <taxon>Aspergillaceae</taxon>
        <taxon>Aspergillus</taxon>
        <taxon>Aspergillus subgen. Circumdati</taxon>
    </lineage>
</organism>
<evidence type="ECO:0000259" key="8">
    <source>
        <dbReference type="PROSITE" id="PS50048"/>
    </source>
</evidence>
<evidence type="ECO:0000313" key="10">
    <source>
        <dbReference type="Proteomes" id="UP000037505"/>
    </source>
</evidence>
<dbReference type="RefSeq" id="XP_015410668.1">
    <property type="nucleotide sequence ID" value="XM_015547233.1"/>
</dbReference>
<dbReference type="PANTHER" id="PTHR36206:SF16">
    <property type="entry name" value="TRANSCRIPTION FACTOR DOMAIN-CONTAINING PROTEIN-RELATED"/>
    <property type="match status" value="1"/>
</dbReference>
<dbReference type="GO" id="GO:0009893">
    <property type="term" value="P:positive regulation of metabolic process"/>
    <property type="evidence" value="ECO:0007669"/>
    <property type="project" value="UniProtKB-ARBA"/>
</dbReference>
<dbReference type="EMBL" id="JNOM01000025">
    <property type="protein sequence ID" value="KNG89745.1"/>
    <property type="molecule type" value="Genomic_DNA"/>
</dbReference>
<evidence type="ECO:0000313" key="9">
    <source>
        <dbReference type="EMBL" id="KNG89745.1"/>
    </source>
</evidence>
<dbReference type="InterPro" id="IPR021858">
    <property type="entry name" value="Fun_TF"/>
</dbReference>
<keyword evidence="3" id="KW-0805">Transcription regulation</keyword>
<dbReference type="SUPFAM" id="SSF57701">
    <property type="entry name" value="Zn2/Cys6 DNA-binding domain"/>
    <property type="match status" value="1"/>
</dbReference>
<dbReference type="OrthoDB" id="2593732at2759"/>
<feature type="compositionally biased region" description="Basic and acidic residues" evidence="7">
    <location>
        <begin position="500"/>
        <end position="515"/>
    </location>
</feature>
<dbReference type="GeneID" id="26803780"/>
<dbReference type="SMART" id="SM00066">
    <property type="entry name" value="GAL4"/>
    <property type="match status" value="1"/>
</dbReference>
<dbReference type="Proteomes" id="UP000037505">
    <property type="component" value="Unassembled WGS sequence"/>
</dbReference>
<dbReference type="GO" id="GO:0003677">
    <property type="term" value="F:DNA binding"/>
    <property type="evidence" value="ECO:0007669"/>
    <property type="project" value="UniProtKB-KW"/>
</dbReference>
<dbReference type="Gene3D" id="4.10.240.10">
    <property type="entry name" value="Zn(2)-C6 fungal-type DNA-binding domain"/>
    <property type="match status" value="1"/>
</dbReference>
<comment type="caution">
    <text evidence="9">The sequence shown here is derived from an EMBL/GenBank/DDBJ whole genome shotgun (WGS) entry which is preliminary data.</text>
</comment>
<reference evidence="9 10" key="1">
    <citation type="submission" date="2014-06" db="EMBL/GenBank/DDBJ databases">
        <title>The Genome of the Aflatoxigenic Filamentous Fungus Aspergillus nomius.</title>
        <authorList>
            <person name="Moore M.G."/>
            <person name="Shannon B.M."/>
            <person name="Brian M.M."/>
        </authorList>
    </citation>
    <scope>NUCLEOTIDE SEQUENCE [LARGE SCALE GENOMIC DNA]</scope>
    <source>
        <strain evidence="9 10">NRRL 13137</strain>
    </source>
</reference>
<proteinExistence type="predicted"/>
<protein>
    <submittedName>
        <fullName evidence="9">C6 zinc finger domain protein</fullName>
    </submittedName>
</protein>
<dbReference type="InterPro" id="IPR001138">
    <property type="entry name" value="Zn2Cys6_DnaBD"/>
</dbReference>
<gene>
    <name evidence="9" type="ORF">ANOM_001976</name>
</gene>
<evidence type="ECO:0000256" key="6">
    <source>
        <dbReference type="ARBA" id="ARBA00023242"/>
    </source>
</evidence>
<dbReference type="PROSITE" id="PS00463">
    <property type="entry name" value="ZN2_CY6_FUNGAL_1"/>
    <property type="match status" value="1"/>
</dbReference>
<keyword evidence="2" id="KW-0862">Zinc</keyword>
<keyword evidence="10" id="KW-1185">Reference proteome</keyword>
<name>A0A0L1JDC1_ASPN3</name>
<dbReference type="STRING" id="1509407.A0A0L1JDC1"/>
<evidence type="ECO:0000256" key="7">
    <source>
        <dbReference type="SAM" id="MobiDB-lite"/>
    </source>
</evidence>
<dbReference type="AlphaFoldDB" id="A0A0L1JDC1"/>
<evidence type="ECO:0000256" key="3">
    <source>
        <dbReference type="ARBA" id="ARBA00023015"/>
    </source>
</evidence>
<dbReference type="Pfam" id="PF11951">
    <property type="entry name" value="Fungal_trans_2"/>
    <property type="match status" value="1"/>
</dbReference>
<dbReference type="InterPro" id="IPR052360">
    <property type="entry name" value="Transcr_Regulatory_Proteins"/>
</dbReference>
<dbReference type="PROSITE" id="PS50048">
    <property type="entry name" value="ZN2_CY6_FUNGAL_2"/>
    <property type="match status" value="1"/>
</dbReference>
<dbReference type="InterPro" id="IPR036864">
    <property type="entry name" value="Zn2-C6_fun-type_DNA-bd_sf"/>
</dbReference>
<evidence type="ECO:0000256" key="1">
    <source>
        <dbReference type="ARBA" id="ARBA00022723"/>
    </source>
</evidence>
<dbReference type="PANTHER" id="PTHR36206">
    <property type="entry name" value="ASPERCRYPTIN BIOSYNTHESIS CLUSTER-SPECIFIC TRANSCRIPTION REGULATOR ATNN-RELATED"/>
    <property type="match status" value="1"/>
</dbReference>
<dbReference type="CDD" id="cd00067">
    <property type="entry name" value="GAL4"/>
    <property type="match status" value="1"/>
</dbReference>
<keyword evidence="6" id="KW-0539">Nucleus</keyword>
<sequence>MCACRSLEKRRFMEKSRQRNFANKRSRTGCRTCRARHVKCDEAPGACGNCTSSGRSCDGYDLQRLPPPARSSRKQTPWSRLLPEVGGGIRWVTNTDERRCFSYFQYYTIPTLSGFFNSLLWEKLVLQMSYAEPAVYHAAVALSAIHQDVEMHGMPLPGQELELYNTWHRFTMEQAGRSFAILNERHFSQDPRLREVMLLCCLLFVLMELLRGRYDDAFQHLEGGLRILNELKAQRQLVTWAPHGSPVEEALVAAFAQLDIQAASFKIGGPILRIEDELDVCATEDYQLFSNVREARRAIEPLLSRAFGFLMDCWSKSDKEIICNYKGLLQGQQKLFSELNHFSAQFDTFYNYSYTRLNRKDQRGADMINILRHTTSLSMRTALIRDEVLLSQYQPEYKANLALIEAVMYKFRERPNYTLDMGVVPPLYIISIGCPDYSLRWRAIELLRAWPHREGVFDSNWAAFIAEEHIKTELRLQGFHAIDGLSGYARDGGSPTSSVESKEDSKTEEKLEKGRWSTLGQEEYSIEQGLENTKCMEDWPCVQSLMAARRRCTLGYP</sequence>
<evidence type="ECO:0000256" key="5">
    <source>
        <dbReference type="ARBA" id="ARBA00023163"/>
    </source>
</evidence>
<keyword evidence="1" id="KW-0479">Metal-binding</keyword>
<feature type="domain" description="Zn(2)-C6 fungal-type" evidence="8">
    <location>
        <begin position="29"/>
        <end position="57"/>
    </location>
</feature>
<accession>A0A0L1JDC1</accession>
<dbReference type="Pfam" id="PF00172">
    <property type="entry name" value="Zn_clus"/>
    <property type="match status" value="1"/>
</dbReference>